<dbReference type="EMBL" id="BC168428">
    <property type="protein sequence ID" value="AAI68428.1"/>
    <property type="molecule type" value="mRNA"/>
</dbReference>
<dbReference type="AlphaFoldDB" id="B5DDW0"/>
<keyword evidence="4 8" id="KW-0853">WD repeat</keyword>
<evidence type="ECO:0000259" key="10">
    <source>
        <dbReference type="Pfam" id="PF23769"/>
    </source>
</evidence>
<name>B5DDW0_XENTR</name>
<evidence type="ECO:0000256" key="7">
    <source>
        <dbReference type="ARBA" id="ARBA00023242"/>
    </source>
</evidence>
<evidence type="ECO:0000313" key="11">
    <source>
        <dbReference type="EMBL" id="AAI68428.1"/>
    </source>
</evidence>
<evidence type="ECO:0000256" key="6">
    <source>
        <dbReference type="ARBA" id="ARBA00023163"/>
    </source>
</evidence>
<accession>B5DDW0</accession>
<dbReference type="InterPro" id="IPR001680">
    <property type="entry name" value="WD40_rpt"/>
</dbReference>
<evidence type="ECO:0000256" key="9">
    <source>
        <dbReference type="SAM" id="MobiDB-lite"/>
    </source>
</evidence>
<dbReference type="GO" id="GO:0045943">
    <property type="term" value="P:positive regulation of transcription by RNA polymerase I"/>
    <property type="evidence" value="ECO:0007669"/>
    <property type="project" value="InterPro"/>
</dbReference>
<keyword evidence="3" id="KW-0698">rRNA processing</keyword>
<organism evidence="11">
    <name type="scientific">Xenopus tropicalis</name>
    <name type="common">Western clawed frog</name>
    <name type="synonym">Silurana tropicalis</name>
    <dbReference type="NCBI Taxonomy" id="8364"/>
    <lineage>
        <taxon>Eukaryota</taxon>
        <taxon>Metazoa</taxon>
        <taxon>Chordata</taxon>
        <taxon>Craniata</taxon>
        <taxon>Vertebrata</taxon>
        <taxon>Euteleostomi</taxon>
        <taxon>Amphibia</taxon>
        <taxon>Batrachia</taxon>
        <taxon>Anura</taxon>
        <taxon>Pipoidea</taxon>
        <taxon>Pipidae</taxon>
        <taxon>Xenopodinae</taxon>
        <taxon>Xenopus</taxon>
        <taxon>Silurana</taxon>
    </lineage>
</organism>
<dbReference type="PROSITE" id="PS50294">
    <property type="entry name" value="WD_REPEATS_REGION"/>
    <property type="match status" value="1"/>
</dbReference>
<evidence type="ECO:0000256" key="1">
    <source>
        <dbReference type="ARBA" id="ARBA00004604"/>
    </source>
</evidence>
<dbReference type="Gene3D" id="2.130.10.10">
    <property type="entry name" value="YVTN repeat-like/Quinoprotein amine dehydrogenase"/>
    <property type="match status" value="3"/>
</dbReference>
<sequence length="833" mass="94048">MVTQGRIRVVRSGGSKLNYRRPVFSADGKYLMCVSGDFIKVYSTSTEECIHTLQGHDNLVTGIELNPKNHLQLYSCSLDGTIKLWDFIDGILIKTFLIGCKCLTLYTSDTDELLFAVTLKKNNGSTASPQLVSVKLPKSTSQECEAKDISVIFEDVSHLPKCTAIGRQCLYVASVKGLHLSIYYFKTKKCFRLPLKSTSKKGANNIFTVVACHPKEDCIATGHMDGRIRLWRNFNHKQGYVYSSLHWHHDSVMDLTFSAQGTKLLSGGVESVLVQWPYGSEEKKEFLPRLGAAIEHISTSPHGTLYCTSHEDNKISIIDTSLKVSGIIQGLLKGTVVKTGLVVDPRSNALVLNGKPGHLQFYSLHNDRHLYNLDIVQQEFIHQAGLQYMDLVKALFNSTGKWLATVEELQGGEDSRDLEMQMKFWEYQDKSQSFVLNTIISRPHEDHITSLCFRDGVSSAKDSPTLVTTGKDGIFKVWVLNNNYDIYKQSNSWCCDFVGSYHKNKATNCCFSEDGSLLAVSFDEIITVWESSTWDLKQTFCQPPGKIRNLCFGRMSCSKYLVASTNDGFIYCWNLLTCALEWRAQLDAAVLQPDPLSENIAVISCPKGSSNLFLFQPTDPRPFYAHKNVCREKVQWAVFVPKEIPEFVNSESHQWLNKSQLYFLTENQDLLTFSSKSTEERLTPLSKQLAVEESLPVTPFHLLLCKKRQEEQEKLDVQLVKAAPSFHRVYQDSAIREVLHTPAHVLPSASVLCTIFVNSLLISRKSQSTEELKDEEMESEHLEGDSTDETEEVESQNTFPSAFSLDVSGILPKVQEKELRKIRRTDYSWLSSL</sequence>
<dbReference type="SUPFAM" id="SSF69322">
    <property type="entry name" value="Tricorn protease domain 2"/>
    <property type="match status" value="1"/>
</dbReference>
<dbReference type="PANTHER" id="PTHR44215">
    <property type="entry name" value="WD REPEAT-CONTAINING PROTEIN 75"/>
    <property type="match status" value="1"/>
</dbReference>
<feature type="domain" description="WD repeat-containing protein 75 second beta-propeller" evidence="10">
    <location>
        <begin position="341"/>
        <end position="668"/>
    </location>
</feature>
<keyword evidence="7" id="KW-0539">Nucleus</keyword>
<evidence type="ECO:0000256" key="2">
    <source>
        <dbReference type="ARBA" id="ARBA00022517"/>
    </source>
</evidence>
<dbReference type="Pfam" id="PF23769">
    <property type="entry name" value="Beta-prop_WDR75_2nd"/>
    <property type="match status" value="1"/>
</dbReference>
<evidence type="ECO:0000256" key="8">
    <source>
        <dbReference type="PROSITE-ProRule" id="PRU00221"/>
    </source>
</evidence>
<dbReference type="InterPro" id="IPR057644">
    <property type="entry name" value="Beta-prop_WDR75_2nd"/>
</dbReference>
<feature type="region of interest" description="Disordered" evidence="9">
    <location>
        <begin position="768"/>
        <end position="801"/>
    </location>
</feature>
<feature type="compositionally biased region" description="Acidic residues" evidence="9">
    <location>
        <begin position="785"/>
        <end position="794"/>
    </location>
</feature>
<dbReference type="InterPro" id="IPR053826">
    <property type="entry name" value="WDR75"/>
</dbReference>
<evidence type="ECO:0000256" key="3">
    <source>
        <dbReference type="ARBA" id="ARBA00022552"/>
    </source>
</evidence>
<keyword evidence="2" id="KW-0690">Ribosome biogenesis</keyword>
<dbReference type="GO" id="GO:0006364">
    <property type="term" value="P:rRNA processing"/>
    <property type="evidence" value="ECO:0007669"/>
    <property type="project" value="UniProtKB-KW"/>
</dbReference>
<feature type="repeat" description="WD" evidence="8">
    <location>
        <begin position="53"/>
        <end position="95"/>
    </location>
</feature>
<dbReference type="InterPro" id="IPR036322">
    <property type="entry name" value="WD40_repeat_dom_sf"/>
</dbReference>
<dbReference type="PROSITE" id="PS50231">
    <property type="entry name" value="RICIN_B_LECTIN"/>
    <property type="match status" value="1"/>
</dbReference>
<dbReference type="GO" id="GO:0032040">
    <property type="term" value="C:small-subunit processome"/>
    <property type="evidence" value="ECO:0007669"/>
    <property type="project" value="InterPro"/>
</dbReference>
<comment type="subcellular location">
    <subcellularLocation>
        <location evidence="1">Nucleus</location>
        <location evidence="1">Nucleolus</location>
    </subcellularLocation>
</comment>
<dbReference type="InterPro" id="IPR015943">
    <property type="entry name" value="WD40/YVTN_repeat-like_dom_sf"/>
</dbReference>
<dbReference type="Pfam" id="PF23869">
    <property type="entry name" value="Beta-prop_WDR75_1st"/>
    <property type="match status" value="1"/>
</dbReference>
<proteinExistence type="evidence at transcript level"/>
<keyword evidence="5" id="KW-0677">Repeat</keyword>
<reference evidence="11" key="1">
    <citation type="submission" date="2008-08" db="EMBL/GenBank/DDBJ databases">
        <authorList>
            <consortium name="NIH - Xenopus Gene Collection (XGC) project"/>
        </authorList>
    </citation>
    <scope>NUCLEOTIDE SEQUENCE [LARGE SCALE MRNA]</scope>
    <source>
        <tissue evidence="11">Whole embryo</tissue>
    </source>
</reference>
<dbReference type="GO" id="GO:0003723">
    <property type="term" value="F:RNA binding"/>
    <property type="evidence" value="ECO:0007669"/>
    <property type="project" value="InterPro"/>
</dbReference>
<dbReference type="PANTHER" id="PTHR44215:SF1">
    <property type="entry name" value="WD REPEAT-CONTAINING PROTEIN 75"/>
    <property type="match status" value="1"/>
</dbReference>
<keyword evidence="6" id="KW-0804">Transcription</keyword>
<evidence type="ECO:0000256" key="5">
    <source>
        <dbReference type="ARBA" id="ARBA00022737"/>
    </source>
</evidence>
<dbReference type="SMART" id="SM00320">
    <property type="entry name" value="WD40"/>
    <property type="match status" value="8"/>
</dbReference>
<evidence type="ECO:0000256" key="4">
    <source>
        <dbReference type="ARBA" id="ARBA00022574"/>
    </source>
</evidence>
<gene>
    <name evidence="11" type="primary">LOC734119</name>
</gene>
<dbReference type="SUPFAM" id="SSF50978">
    <property type="entry name" value="WD40 repeat-like"/>
    <property type="match status" value="1"/>
</dbReference>
<protein>
    <submittedName>
        <fullName evidence="11">LOC734119 protein</fullName>
    </submittedName>
</protein>
<dbReference type="PROSITE" id="PS50082">
    <property type="entry name" value="WD_REPEATS_2"/>
    <property type="match status" value="1"/>
</dbReference>